<keyword evidence="5" id="KW-0808">Transferase</keyword>
<evidence type="ECO:0000256" key="1">
    <source>
        <dbReference type="PIRSR" id="PIRSR018249-1"/>
    </source>
</evidence>
<dbReference type="Pfam" id="PF13649">
    <property type="entry name" value="Methyltransf_25"/>
    <property type="match status" value="1"/>
</dbReference>
<proteinExistence type="predicted"/>
<dbReference type="PIRSF" id="PIRSF018249">
    <property type="entry name" value="MyrA_prd"/>
    <property type="match status" value="1"/>
</dbReference>
<reference evidence="5 6" key="1">
    <citation type="submission" date="2018-07" db="EMBL/GenBank/DDBJ databases">
        <title>Genomic Encyclopedia of Type Strains, Phase IV (KMG-IV): sequencing the most valuable type-strain genomes for metagenomic binning, comparative biology and taxonomic classification.</title>
        <authorList>
            <person name="Goeker M."/>
        </authorList>
    </citation>
    <scope>NUCLEOTIDE SEQUENCE [LARGE SCALE GENOMIC DNA]</scope>
    <source>
        <strain evidence="5 6">DSM 27696</strain>
    </source>
</reference>
<feature type="domain" description="Methyltransferase" evidence="3">
    <location>
        <begin position="99"/>
        <end position="167"/>
    </location>
</feature>
<feature type="binding site" evidence="1">
    <location>
        <position position="40"/>
    </location>
    <ligand>
        <name>Zn(2+)</name>
        <dbReference type="ChEBI" id="CHEBI:29105"/>
    </ligand>
</feature>
<evidence type="ECO:0000313" key="6">
    <source>
        <dbReference type="Proteomes" id="UP000252585"/>
    </source>
</evidence>
<feature type="binding site" evidence="2">
    <location>
        <position position="195"/>
    </location>
    <ligand>
        <name>S-adenosyl-L-methionine</name>
        <dbReference type="ChEBI" id="CHEBI:59789"/>
    </ligand>
</feature>
<accession>A0A368Y4Q6</accession>
<dbReference type="Proteomes" id="UP000252585">
    <property type="component" value="Unassembled WGS sequence"/>
</dbReference>
<comment type="caution">
    <text evidence="5">The sequence shown here is derived from an EMBL/GenBank/DDBJ whole genome shotgun (WGS) entry which is preliminary data.</text>
</comment>
<dbReference type="InterPro" id="IPR029063">
    <property type="entry name" value="SAM-dependent_MTases_sf"/>
</dbReference>
<dbReference type="InterPro" id="IPR048647">
    <property type="entry name" value="RlmA_N"/>
</dbReference>
<dbReference type="RefSeq" id="WP_114352300.1">
    <property type="nucleotide sequence ID" value="NZ_QPJJ01000004.1"/>
</dbReference>
<dbReference type="InterPro" id="IPR041698">
    <property type="entry name" value="Methyltransf_25"/>
</dbReference>
<keyword evidence="1" id="KW-0862">Zinc</keyword>
<feature type="binding site" evidence="2">
    <location>
        <position position="78"/>
    </location>
    <ligand>
        <name>S-adenosyl-L-methionine</name>
        <dbReference type="ChEBI" id="CHEBI:59789"/>
    </ligand>
</feature>
<dbReference type="OrthoDB" id="5522265at2"/>
<dbReference type="GO" id="GO:0008168">
    <property type="term" value="F:methyltransferase activity"/>
    <property type="evidence" value="ECO:0007669"/>
    <property type="project" value="UniProtKB-KW"/>
</dbReference>
<evidence type="ECO:0000259" key="3">
    <source>
        <dbReference type="Pfam" id="PF13649"/>
    </source>
</evidence>
<evidence type="ECO:0000256" key="2">
    <source>
        <dbReference type="PIRSR" id="PIRSR018249-2"/>
    </source>
</evidence>
<feature type="domain" description="23S rRNA (guanine(745)-N(1))-methyltransferase N-terminal" evidence="4">
    <location>
        <begin position="18"/>
        <end position="52"/>
    </location>
</feature>
<gene>
    <name evidence="5" type="ORF">DFR57_104202</name>
</gene>
<keyword evidence="6" id="KW-1185">Reference proteome</keyword>
<feature type="binding site" evidence="1">
    <location>
        <position position="23"/>
    </location>
    <ligand>
        <name>Zn(2+)</name>
        <dbReference type="ChEBI" id="CHEBI:29105"/>
    </ligand>
</feature>
<dbReference type="InterPro" id="IPR016718">
    <property type="entry name" value="rRNA_m1G-MeTrfase_A_prd"/>
</dbReference>
<feature type="binding site" evidence="2">
    <location>
        <begin position="106"/>
        <end position="107"/>
    </location>
    <ligand>
        <name>S-adenosyl-L-methionine</name>
        <dbReference type="ChEBI" id="CHEBI:59789"/>
    </ligand>
</feature>
<dbReference type="GO" id="GO:0046872">
    <property type="term" value="F:metal ion binding"/>
    <property type="evidence" value="ECO:0007669"/>
    <property type="project" value="UniProtKB-KW"/>
</dbReference>
<dbReference type="SUPFAM" id="SSF53335">
    <property type="entry name" value="S-adenosyl-L-methionine-dependent methyltransferases"/>
    <property type="match status" value="1"/>
</dbReference>
<feature type="binding site" evidence="1">
    <location>
        <position position="36"/>
    </location>
    <ligand>
        <name>Zn(2+)</name>
        <dbReference type="ChEBI" id="CHEBI:29105"/>
    </ligand>
</feature>
<evidence type="ECO:0000259" key="4">
    <source>
        <dbReference type="Pfam" id="PF21302"/>
    </source>
</evidence>
<keyword evidence="1" id="KW-0479">Metal-binding</keyword>
<keyword evidence="5" id="KW-0489">Methyltransferase</keyword>
<protein>
    <submittedName>
        <fullName evidence="5">23S rRNA m(1)G-748 methyltransferase</fullName>
    </submittedName>
</protein>
<dbReference type="AlphaFoldDB" id="A0A368Y4Q6"/>
<evidence type="ECO:0000313" key="5">
    <source>
        <dbReference type="EMBL" id="RCW73204.1"/>
    </source>
</evidence>
<organism evidence="5 6">
    <name type="scientific">Saliterribacillus persicus</name>
    <dbReference type="NCBI Taxonomy" id="930114"/>
    <lineage>
        <taxon>Bacteria</taxon>
        <taxon>Bacillati</taxon>
        <taxon>Bacillota</taxon>
        <taxon>Bacilli</taxon>
        <taxon>Bacillales</taxon>
        <taxon>Bacillaceae</taxon>
        <taxon>Saliterribacillus</taxon>
    </lineage>
</organism>
<keyword evidence="2" id="KW-0949">S-adenosyl-L-methionine</keyword>
<dbReference type="GO" id="GO:0032259">
    <property type="term" value="P:methylation"/>
    <property type="evidence" value="ECO:0007669"/>
    <property type="project" value="UniProtKB-KW"/>
</dbReference>
<dbReference type="Pfam" id="PF21302">
    <property type="entry name" value="Zn_ribbon_RlmA"/>
    <property type="match status" value="1"/>
</dbReference>
<dbReference type="Gene3D" id="3.40.50.150">
    <property type="entry name" value="Vaccinia Virus protein VP39"/>
    <property type="match status" value="1"/>
</dbReference>
<name>A0A368Y4Q6_9BACI</name>
<dbReference type="EMBL" id="QPJJ01000004">
    <property type="protein sequence ID" value="RCW73204.1"/>
    <property type="molecule type" value="Genomic_DNA"/>
</dbReference>
<sequence length="284" mass="33113">MKKRDQTVLLLEKYIHLFRCPICKGEMDIREKSMLCVNQHTFDVAKKGYINLYMQSSPEQYDKELFEARHRVIAGGLYQPLHEKITTVIKSHSQNKLHILDVGSGEGSHLHEILKRIDHINPQGFGIDISKDGIMTAAKYYPEAIWSVGDLAKNPFQKSSFHVLLNILSPANYEEFDRISTKDAVVIKVVPQQNYLKEIREIISSEPSNYSNDETVNKFHEHYSKTEIHRLTYKQEIDNDLRVQLWRMTPLTWNTDYDEIKDKIDKLMEVTIDLDILIGRHAED</sequence>
<feature type="binding site" evidence="1">
    <location>
        <position position="20"/>
    </location>
    <ligand>
        <name>Zn(2+)</name>
        <dbReference type="ChEBI" id="CHEBI:29105"/>
    </ligand>
</feature>